<dbReference type="Gene3D" id="2.60.40.10">
    <property type="entry name" value="Immunoglobulins"/>
    <property type="match status" value="1"/>
</dbReference>
<gene>
    <name evidence="3" type="ORF">FHS59_001729</name>
</gene>
<evidence type="ECO:0000256" key="1">
    <source>
        <dbReference type="SAM" id="SignalP"/>
    </source>
</evidence>
<accession>A0A841MVT0</accession>
<evidence type="ECO:0000259" key="2">
    <source>
        <dbReference type="SMART" id="SM00429"/>
    </source>
</evidence>
<dbReference type="CDD" id="cd00102">
    <property type="entry name" value="IPT"/>
    <property type="match status" value="1"/>
</dbReference>
<dbReference type="Gene3D" id="2.120.10.80">
    <property type="entry name" value="Kelch-type beta propeller"/>
    <property type="match status" value="1"/>
</dbReference>
<evidence type="ECO:0000313" key="4">
    <source>
        <dbReference type="Proteomes" id="UP000588604"/>
    </source>
</evidence>
<feature type="signal peptide" evidence="1">
    <location>
        <begin position="1"/>
        <end position="20"/>
    </location>
</feature>
<dbReference type="Pfam" id="PF01833">
    <property type="entry name" value="TIG"/>
    <property type="match status" value="1"/>
</dbReference>
<dbReference type="InterPro" id="IPR011043">
    <property type="entry name" value="Gal_Oxase/kelch_b-propeller"/>
</dbReference>
<dbReference type="SUPFAM" id="SSF50965">
    <property type="entry name" value="Galactose oxidase, central domain"/>
    <property type="match status" value="1"/>
</dbReference>
<keyword evidence="4" id="KW-1185">Reference proteome</keyword>
<dbReference type="EMBL" id="JACIJO010000002">
    <property type="protein sequence ID" value="MBB6326101.1"/>
    <property type="molecule type" value="Genomic_DNA"/>
</dbReference>
<sequence>MRKLLSLSILLLLFTGWACTDEETDSVILVTEEVLYTSSENVRILGRLLTNQNISLSDHGFYLSEDENFSSPIIISLGVKEGPGKFIGESNGFTNSKTYFAKAFMDLGGEIQFGNIIELKTLSPVINSYSPAFGLVGNEMIILGQNFTEDTRVFFGNSEAAITKIDFESRLHVTIPPASGVSVPIRVEVQDKILTFPINFEYQIGTYELISKFPESVRIYDNVFFQTTAGLNVGLGTVSKNSFYTKIQQFEIGSKTWKEMPFPGSPRSFAFSTKNYLGGGSAGLVPNPYEVNYSFWKINEGNFEQLKDLPFESLESIAFESNGSLYVLGGKTGNVFGLRKYNPNTGSWSFLPDSPVSFNASNANFVYQNNLYVIDSEANLWLYTTSSGVWSKIGVYPGSLGQGYGLGQVIGNKAYVGLFKRVSSIWELDLNSMKWTSKNDISGFPQDFTVAHFEKDGFLYIMRMPEITLAGNYPINLYKFDPNGL</sequence>
<dbReference type="AlphaFoldDB" id="A0A841MVT0"/>
<dbReference type="SMART" id="SM00429">
    <property type="entry name" value="IPT"/>
    <property type="match status" value="1"/>
</dbReference>
<organism evidence="3 4">
    <name type="scientific">Algoriphagus iocasae</name>
    <dbReference type="NCBI Taxonomy" id="1836499"/>
    <lineage>
        <taxon>Bacteria</taxon>
        <taxon>Pseudomonadati</taxon>
        <taxon>Bacteroidota</taxon>
        <taxon>Cytophagia</taxon>
        <taxon>Cytophagales</taxon>
        <taxon>Cyclobacteriaceae</taxon>
        <taxon>Algoriphagus</taxon>
    </lineage>
</organism>
<dbReference type="InterPro" id="IPR002909">
    <property type="entry name" value="IPT_dom"/>
</dbReference>
<feature type="chain" id="PRO_5032359371" description="IPT/TIG domain-containing protein" evidence="1">
    <location>
        <begin position="21"/>
        <end position="485"/>
    </location>
</feature>
<reference evidence="3 4" key="1">
    <citation type="submission" date="2020-08" db="EMBL/GenBank/DDBJ databases">
        <title>Genomic Encyclopedia of Type Strains, Phase IV (KMG-IV): sequencing the most valuable type-strain genomes for metagenomic binning, comparative biology and taxonomic classification.</title>
        <authorList>
            <person name="Goeker M."/>
        </authorList>
    </citation>
    <scope>NUCLEOTIDE SEQUENCE [LARGE SCALE GENOMIC DNA]</scope>
    <source>
        <strain evidence="3 4">DSM 102044</strain>
    </source>
</reference>
<dbReference type="InterPro" id="IPR013783">
    <property type="entry name" value="Ig-like_fold"/>
</dbReference>
<name>A0A841MVT0_9BACT</name>
<dbReference type="InterPro" id="IPR015915">
    <property type="entry name" value="Kelch-typ_b-propeller"/>
</dbReference>
<proteinExistence type="predicted"/>
<keyword evidence="1" id="KW-0732">Signal</keyword>
<dbReference type="InterPro" id="IPR014756">
    <property type="entry name" value="Ig_E-set"/>
</dbReference>
<protein>
    <recommendedName>
        <fullName evidence="2">IPT/TIG domain-containing protein</fullName>
    </recommendedName>
</protein>
<evidence type="ECO:0000313" key="3">
    <source>
        <dbReference type="EMBL" id="MBB6326101.1"/>
    </source>
</evidence>
<dbReference type="SUPFAM" id="SSF81296">
    <property type="entry name" value="E set domains"/>
    <property type="match status" value="1"/>
</dbReference>
<feature type="domain" description="IPT/TIG" evidence="2">
    <location>
        <begin position="123"/>
        <end position="203"/>
    </location>
</feature>
<comment type="caution">
    <text evidence="3">The sequence shown here is derived from an EMBL/GenBank/DDBJ whole genome shotgun (WGS) entry which is preliminary data.</text>
</comment>
<dbReference type="Proteomes" id="UP000588604">
    <property type="component" value="Unassembled WGS sequence"/>
</dbReference>
<dbReference type="RefSeq" id="WP_184494730.1">
    <property type="nucleotide sequence ID" value="NZ_JACIJO010000002.1"/>
</dbReference>